<gene>
    <name evidence="2" type="ORF">ACFO1S_20795</name>
</gene>
<evidence type="ECO:0000313" key="3">
    <source>
        <dbReference type="Proteomes" id="UP001595755"/>
    </source>
</evidence>
<dbReference type="Proteomes" id="UP001595755">
    <property type="component" value="Unassembled WGS sequence"/>
</dbReference>
<dbReference type="PANTHER" id="PTHR43235">
    <property type="entry name" value="GLUTAMINE AMIDOTRANSFERASE PB2B2.05-RELATED"/>
    <property type="match status" value="1"/>
</dbReference>
<organism evidence="2 3">
    <name type="scientific">Cohnella boryungensis</name>
    <dbReference type="NCBI Taxonomy" id="768479"/>
    <lineage>
        <taxon>Bacteria</taxon>
        <taxon>Bacillati</taxon>
        <taxon>Bacillota</taxon>
        <taxon>Bacilli</taxon>
        <taxon>Bacillales</taxon>
        <taxon>Paenibacillaceae</taxon>
        <taxon>Cohnella</taxon>
    </lineage>
</organism>
<proteinExistence type="predicted"/>
<name>A0ABV8SG75_9BACL</name>
<dbReference type="Pfam" id="PF00117">
    <property type="entry name" value="GATase"/>
    <property type="match status" value="1"/>
</dbReference>
<dbReference type="InterPro" id="IPR017926">
    <property type="entry name" value="GATASE"/>
</dbReference>
<sequence>MKLIGVTQRTIRIEAYQETRDSLDQRWSPLLSECGLLPIALPNHAPTARRLASELPLSGFLLTGGDHLAAYGGGSPERDEVELFLLERALALNVPLLGVCRGMQVILHYYGVRLAAVEGHTASRHRVLSLEGGEPVRVKNSYHAYGTKEIAEPLRVLARAADGVVEAIGHREKRISGMMWHPERNGIPDEDDIRWIKACFDHG</sequence>
<protein>
    <submittedName>
        <fullName evidence="2">Gamma-glutamyl-gamma-aminobutyrate hydrolase family protein</fullName>
    </submittedName>
</protein>
<reference evidence="3" key="1">
    <citation type="journal article" date="2019" name="Int. J. Syst. Evol. Microbiol.">
        <title>The Global Catalogue of Microorganisms (GCM) 10K type strain sequencing project: providing services to taxonomists for standard genome sequencing and annotation.</title>
        <authorList>
            <consortium name="The Broad Institute Genomics Platform"/>
            <consortium name="The Broad Institute Genome Sequencing Center for Infectious Disease"/>
            <person name="Wu L."/>
            <person name="Ma J."/>
        </authorList>
    </citation>
    <scope>NUCLEOTIDE SEQUENCE [LARGE SCALE GENOMIC DNA]</scope>
    <source>
        <strain evidence="3">CGMCC 4.1641</strain>
    </source>
</reference>
<comment type="caution">
    <text evidence="2">The sequence shown here is derived from an EMBL/GenBank/DDBJ whole genome shotgun (WGS) entry which is preliminary data.</text>
</comment>
<dbReference type="InterPro" id="IPR044668">
    <property type="entry name" value="PuuD-like"/>
</dbReference>
<dbReference type="InterPro" id="IPR029062">
    <property type="entry name" value="Class_I_gatase-like"/>
</dbReference>
<keyword evidence="3" id="KW-1185">Reference proteome</keyword>
<dbReference type="GO" id="GO:0016787">
    <property type="term" value="F:hydrolase activity"/>
    <property type="evidence" value="ECO:0007669"/>
    <property type="project" value="UniProtKB-KW"/>
</dbReference>
<dbReference type="PROSITE" id="PS51273">
    <property type="entry name" value="GATASE_TYPE_1"/>
    <property type="match status" value="1"/>
</dbReference>
<accession>A0ABV8SG75</accession>
<feature type="domain" description="Glutamine amidotransferase" evidence="1">
    <location>
        <begin position="74"/>
        <end position="189"/>
    </location>
</feature>
<dbReference type="SUPFAM" id="SSF52317">
    <property type="entry name" value="Class I glutamine amidotransferase-like"/>
    <property type="match status" value="1"/>
</dbReference>
<dbReference type="RefSeq" id="WP_204601438.1">
    <property type="nucleotide sequence ID" value="NZ_JBHSED010000040.1"/>
</dbReference>
<evidence type="ECO:0000313" key="2">
    <source>
        <dbReference type="EMBL" id="MFC4305873.1"/>
    </source>
</evidence>
<dbReference type="EMBL" id="JBHSED010000040">
    <property type="protein sequence ID" value="MFC4305873.1"/>
    <property type="molecule type" value="Genomic_DNA"/>
</dbReference>
<dbReference type="Gene3D" id="3.40.50.880">
    <property type="match status" value="1"/>
</dbReference>
<evidence type="ECO:0000259" key="1">
    <source>
        <dbReference type="Pfam" id="PF00117"/>
    </source>
</evidence>
<keyword evidence="2" id="KW-0378">Hydrolase</keyword>
<dbReference type="PANTHER" id="PTHR43235:SF1">
    <property type="entry name" value="GLUTAMINE AMIDOTRANSFERASE PB2B2.05-RELATED"/>
    <property type="match status" value="1"/>
</dbReference>